<dbReference type="InterPro" id="IPR029045">
    <property type="entry name" value="ClpP/crotonase-like_dom_sf"/>
</dbReference>
<evidence type="ECO:0000313" key="4">
    <source>
        <dbReference type="Ensembl" id="ENSACAP00000021745.2"/>
    </source>
</evidence>
<keyword evidence="5" id="KW-1185">Reference proteome</keyword>
<dbReference type="GO" id="GO:0004165">
    <property type="term" value="F:delta(3)-delta(2)-enoyl-CoA isomerase activity"/>
    <property type="evidence" value="ECO:0000318"/>
    <property type="project" value="GO_Central"/>
</dbReference>
<keyword evidence="2" id="KW-0576">Peroxisome</keyword>
<dbReference type="OrthoDB" id="409763at2759"/>
<reference evidence="4" key="1">
    <citation type="submission" date="2009-12" db="EMBL/GenBank/DDBJ databases">
        <title>The Genome Sequence of Anolis carolinensis (Green Anole Lizard).</title>
        <authorList>
            <consortium name="The Genome Sequencing Platform"/>
            <person name="Di Palma F."/>
            <person name="Alfoldi J."/>
            <person name="Heiman D."/>
            <person name="Young S."/>
            <person name="Grabherr M."/>
            <person name="Johnson J."/>
            <person name="Lander E.S."/>
            <person name="Lindblad-Toh K."/>
        </authorList>
    </citation>
    <scope>NUCLEOTIDE SEQUENCE [LARGE SCALE GENOMIC DNA]</scope>
    <source>
        <strain evidence="4">JBL SC #1</strain>
    </source>
</reference>
<dbReference type="SUPFAM" id="SSF52096">
    <property type="entry name" value="ClpP/crotonase"/>
    <property type="match status" value="1"/>
</dbReference>
<comment type="subcellular location">
    <subcellularLocation>
        <location evidence="1">Peroxisome</location>
    </subcellularLocation>
</comment>
<dbReference type="GeneID" id="100556258"/>
<dbReference type="Pfam" id="PF00378">
    <property type="entry name" value="ECH_1"/>
    <property type="match status" value="1"/>
</dbReference>
<dbReference type="InterPro" id="IPR014748">
    <property type="entry name" value="Enoyl-CoA_hydra_C"/>
</dbReference>
<dbReference type="AlphaFoldDB" id="R4G960"/>
<protein>
    <recommendedName>
        <fullName evidence="6">Enoyl-CoA delta isomerase 2</fullName>
    </recommendedName>
</protein>
<reference evidence="4" key="3">
    <citation type="submission" date="2025-09" db="UniProtKB">
        <authorList>
            <consortium name="Ensembl"/>
        </authorList>
    </citation>
    <scope>IDENTIFICATION</scope>
</reference>
<dbReference type="PANTHER" id="PTHR43684">
    <property type="match status" value="1"/>
</dbReference>
<dbReference type="CDD" id="cd06558">
    <property type="entry name" value="crotonase-like"/>
    <property type="match status" value="1"/>
</dbReference>
<dbReference type="GeneTree" id="ENSGT00940000155105"/>
<reference evidence="4" key="2">
    <citation type="submission" date="2025-08" db="UniProtKB">
        <authorList>
            <consortium name="Ensembl"/>
        </authorList>
    </citation>
    <scope>IDENTIFICATION</scope>
</reference>
<sequence length="261" mass="28769">MTDSAESKGGYKTILVTTKDKITKITLNRPHKKNALNLVMYREIQQALEEAAKDDSTLIAITGCGDYFSSGNDLYDIGKNMSEIQKTNGKWLKDLIGHFIDFPKPLIALVNGHAIGLGVALLGLCDIVYASDKAVFQTRFTQLGLCPEGCSSHTFPKIMGATKANEMLIFNKKITAEEACVQGLVTEVFSDSAFQGEVWTRLKAYANLPKNSLAVSKQLIRSGEKEILHAVASRECDLLVKRCFAAEFLNILKNFVQKSKL</sequence>
<name>R4G960_ANOCA</name>
<dbReference type="PANTHER" id="PTHR43684:SF1">
    <property type="entry name" value="ENOYL-COA DELTA ISOMERASE 2"/>
    <property type="match status" value="1"/>
</dbReference>
<evidence type="ECO:0000256" key="3">
    <source>
        <dbReference type="ARBA" id="ARBA00023235"/>
    </source>
</evidence>
<keyword evidence="3" id="KW-0413">Isomerase</keyword>
<dbReference type="GO" id="GO:0005777">
    <property type="term" value="C:peroxisome"/>
    <property type="evidence" value="ECO:0000318"/>
    <property type="project" value="GO_Central"/>
</dbReference>
<dbReference type="FunFam" id="3.90.226.10:FF:000084">
    <property type="entry name" value="Enoyl-CoA delta isomerase 2, mitochondrial"/>
    <property type="match status" value="1"/>
</dbReference>
<dbReference type="Gene3D" id="1.10.12.10">
    <property type="entry name" value="Lyase 2-enoyl-coa Hydratase, Chain A, domain 2"/>
    <property type="match status" value="1"/>
</dbReference>
<dbReference type="InterPro" id="IPR001753">
    <property type="entry name" value="Enoyl-CoA_hydra/iso"/>
</dbReference>
<dbReference type="GO" id="GO:0005739">
    <property type="term" value="C:mitochondrion"/>
    <property type="evidence" value="ECO:0000318"/>
    <property type="project" value="GO_Central"/>
</dbReference>
<organism evidence="4 5">
    <name type="scientific">Anolis carolinensis</name>
    <name type="common">Green anole</name>
    <name type="synonym">American chameleon</name>
    <dbReference type="NCBI Taxonomy" id="28377"/>
    <lineage>
        <taxon>Eukaryota</taxon>
        <taxon>Metazoa</taxon>
        <taxon>Chordata</taxon>
        <taxon>Craniata</taxon>
        <taxon>Vertebrata</taxon>
        <taxon>Euteleostomi</taxon>
        <taxon>Lepidosauria</taxon>
        <taxon>Squamata</taxon>
        <taxon>Bifurcata</taxon>
        <taxon>Unidentata</taxon>
        <taxon>Episquamata</taxon>
        <taxon>Toxicofera</taxon>
        <taxon>Iguania</taxon>
        <taxon>Dactyloidae</taxon>
        <taxon>Anolis</taxon>
    </lineage>
</organism>
<dbReference type="InParanoid" id="R4G960"/>
<proteinExistence type="predicted"/>
<evidence type="ECO:0008006" key="6">
    <source>
        <dbReference type="Google" id="ProtNLM"/>
    </source>
</evidence>
<dbReference type="InterPro" id="IPR051053">
    <property type="entry name" value="ECH/Chromodomain_protein"/>
</dbReference>
<gene>
    <name evidence="4" type="primary">LOC100556258</name>
</gene>
<dbReference type="HOGENOM" id="CLU_009834_7_2_1"/>
<dbReference type="Ensembl" id="ENSACAT00000029165.2">
    <property type="protein sequence ID" value="ENSACAP00000021745.2"/>
    <property type="gene ID" value="ENSACAG00000028565.2"/>
</dbReference>
<dbReference type="eggNOG" id="KOG0016">
    <property type="taxonomic scope" value="Eukaryota"/>
</dbReference>
<evidence type="ECO:0000256" key="1">
    <source>
        <dbReference type="ARBA" id="ARBA00004275"/>
    </source>
</evidence>
<evidence type="ECO:0000313" key="5">
    <source>
        <dbReference type="Proteomes" id="UP000001646"/>
    </source>
</evidence>
<dbReference type="STRING" id="28377.ENSACAP00000021745"/>
<evidence type="ECO:0000256" key="2">
    <source>
        <dbReference type="ARBA" id="ARBA00023140"/>
    </source>
</evidence>
<accession>R4G960</accession>
<dbReference type="Proteomes" id="UP000001646">
    <property type="component" value="Unplaced"/>
</dbReference>
<dbReference type="Gene3D" id="3.90.226.10">
    <property type="entry name" value="2-enoyl-CoA Hydratase, Chain A, domain 1"/>
    <property type="match status" value="1"/>
</dbReference>